<dbReference type="InterPro" id="IPR050167">
    <property type="entry name" value="Ser_Thr_protein_kinase"/>
</dbReference>
<sequence length="451" mass="52600">MTDTRDGVKSHGPTFKIYRRAKFLMDPALSNAKKKECLEKEVSESNLDESEKTYLYKIIAKEFDHINVLENIVEKIKCRYCQNMKSAKRYCEFCIRKYLEDEFENWKSGGFAKVYTAIWNEGCYDKWDPENKRYIRYGKQNVVLKRLNSSKNPNKQWLSEAEIHFKLMNELPNVVYCYGITQDPDSQDFMLILRPMEYDLASFLGTVRKKEISIPWLQKINILYDIALSLNNLHKSKNVHKDLHPGNVLLSGRSKEWLIGDLGFCGPVNSVPTETYGVAEFIAPEVYRGEPKTNNSDIYAFGMLMHEIYDEVSFKNISEFSNFLNVSILGENRQVIDKKMTTWYFDLLKKCCDASPNNRPNAEEILKKFEEQLRILYKKPGMTSDGFFECSYIFVECVPSRSCRHSSLNDILKKNEEIWVKDLLKKFIFHIKELGAKPQVILDFLCLGCIS</sequence>
<dbReference type="SUPFAM" id="SSF56112">
    <property type="entry name" value="Protein kinase-like (PK-like)"/>
    <property type="match status" value="1"/>
</dbReference>
<dbReference type="InterPro" id="IPR001245">
    <property type="entry name" value="Ser-Thr/Tyr_kinase_cat_dom"/>
</dbReference>
<evidence type="ECO:0000313" key="2">
    <source>
        <dbReference type="EMBL" id="RIB24033.1"/>
    </source>
</evidence>
<dbReference type="InterPro" id="IPR011009">
    <property type="entry name" value="Kinase-like_dom_sf"/>
</dbReference>
<dbReference type="Pfam" id="PF07714">
    <property type="entry name" value="PK_Tyr_Ser-Thr"/>
    <property type="match status" value="1"/>
</dbReference>
<gene>
    <name evidence="2" type="ORF">C2G38_2169633</name>
</gene>
<dbReference type="GO" id="GO:0005524">
    <property type="term" value="F:ATP binding"/>
    <property type="evidence" value="ECO:0007669"/>
    <property type="project" value="InterPro"/>
</dbReference>
<dbReference type="Gene3D" id="3.30.200.20">
    <property type="entry name" value="Phosphorylase Kinase, domain 1"/>
    <property type="match status" value="1"/>
</dbReference>
<dbReference type="PROSITE" id="PS50011">
    <property type="entry name" value="PROTEIN_KINASE_DOM"/>
    <property type="match status" value="1"/>
</dbReference>
<comment type="caution">
    <text evidence="2">The sequence shown here is derived from an EMBL/GenBank/DDBJ whole genome shotgun (WGS) entry which is preliminary data.</text>
</comment>
<dbReference type="InterPro" id="IPR000719">
    <property type="entry name" value="Prot_kinase_dom"/>
</dbReference>
<keyword evidence="2" id="KW-0418">Kinase</keyword>
<accession>A0A397VVJ0</accession>
<name>A0A397VVJ0_9GLOM</name>
<dbReference type="STRING" id="44941.A0A397VVJ0"/>
<evidence type="ECO:0000313" key="3">
    <source>
        <dbReference type="Proteomes" id="UP000266673"/>
    </source>
</evidence>
<dbReference type="Gene3D" id="1.10.510.10">
    <property type="entry name" value="Transferase(Phosphotransferase) domain 1"/>
    <property type="match status" value="1"/>
</dbReference>
<dbReference type="PANTHER" id="PTHR23257">
    <property type="entry name" value="SERINE-THREONINE PROTEIN KINASE"/>
    <property type="match status" value="1"/>
</dbReference>
<dbReference type="OrthoDB" id="2425228at2759"/>
<organism evidence="2 3">
    <name type="scientific">Gigaspora rosea</name>
    <dbReference type="NCBI Taxonomy" id="44941"/>
    <lineage>
        <taxon>Eukaryota</taxon>
        <taxon>Fungi</taxon>
        <taxon>Fungi incertae sedis</taxon>
        <taxon>Mucoromycota</taxon>
        <taxon>Glomeromycotina</taxon>
        <taxon>Glomeromycetes</taxon>
        <taxon>Diversisporales</taxon>
        <taxon>Gigasporaceae</taxon>
        <taxon>Gigaspora</taxon>
    </lineage>
</organism>
<dbReference type="GO" id="GO:0004672">
    <property type="term" value="F:protein kinase activity"/>
    <property type="evidence" value="ECO:0007669"/>
    <property type="project" value="InterPro"/>
</dbReference>
<keyword evidence="3" id="KW-1185">Reference proteome</keyword>
<proteinExistence type="predicted"/>
<dbReference type="AlphaFoldDB" id="A0A397VVJ0"/>
<keyword evidence="2" id="KW-0808">Transferase</keyword>
<dbReference type="Proteomes" id="UP000266673">
    <property type="component" value="Unassembled WGS sequence"/>
</dbReference>
<evidence type="ECO:0000259" key="1">
    <source>
        <dbReference type="PROSITE" id="PS50011"/>
    </source>
</evidence>
<feature type="domain" description="Protein kinase" evidence="1">
    <location>
        <begin position="100"/>
        <end position="373"/>
    </location>
</feature>
<dbReference type="EMBL" id="QKWP01000233">
    <property type="protein sequence ID" value="RIB24033.1"/>
    <property type="molecule type" value="Genomic_DNA"/>
</dbReference>
<protein>
    <submittedName>
        <fullName evidence="2">Kinase-like domain-containing protein</fullName>
    </submittedName>
</protein>
<reference evidence="2 3" key="1">
    <citation type="submission" date="2018-06" db="EMBL/GenBank/DDBJ databases">
        <title>Comparative genomics reveals the genomic features of Rhizophagus irregularis, R. cerebriforme, R. diaphanum and Gigaspora rosea, and their symbiotic lifestyle signature.</title>
        <authorList>
            <person name="Morin E."/>
            <person name="San Clemente H."/>
            <person name="Chen E.C.H."/>
            <person name="De La Providencia I."/>
            <person name="Hainaut M."/>
            <person name="Kuo A."/>
            <person name="Kohler A."/>
            <person name="Murat C."/>
            <person name="Tang N."/>
            <person name="Roy S."/>
            <person name="Loubradou J."/>
            <person name="Henrissat B."/>
            <person name="Grigoriev I.V."/>
            <person name="Corradi N."/>
            <person name="Roux C."/>
            <person name="Martin F.M."/>
        </authorList>
    </citation>
    <scope>NUCLEOTIDE SEQUENCE [LARGE SCALE GENOMIC DNA]</scope>
    <source>
        <strain evidence="2 3">DAOM 194757</strain>
    </source>
</reference>